<dbReference type="EMBL" id="DVGB01000106">
    <property type="protein sequence ID" value="HIR02317.1"/>
    <property type="molecule type" value="Genomic_DNA"/>
</dbReference>
<protein>
    <recommendedName>
        <fullName evidence="6">Lipoprotein</fullName>
    </recommendedName>
</protein>
<feature type="lipid moiety-binding region" description="S-diacylglycerol cysteine" evidence="7">
    <location>
        <position position="26"/>
    </location>
</feature>
<feature type="chain" id="PRO_5038909109" description="Lipoprotein" evidence="9">
    <location>
        <begin position="25"/>
        <end position="289"/>
    </location>
</feature>
<sequence length="289" mass="30319">MKAKNALKAVLALAFAFVMVAALAGCGGQSAEESTSASESGSSAATSEDKTIVVGASPSPHAEILAAAEDVLAEEGWTLEIVEYSDYIQPNVALESGDLDANYFQHNQYLENYNAENGTDLVNAGNIHFEPMTLYAGKTASVDELPDGAQIAVPSDASNEARALLVLQEQGIITLAEGAGLEATPNDIVDNPKNVQIVEAEAAALPRMLEDADMAVINGNYALSSGLDQSLVVATEQNPEAESTYPNVIAVRAGDENSEKTQALVKALTSDTVRQYIEETYGDAVVACF</sequence>
<keyword evidence="5 6" id="KW-0449">Lipoprotein</keyword>
<dbReference type="GO" id="GO:0016020">
    <property type="term" value="C:membrane"/>
    <property type="evidence" value="ECO:0007669"/>
    <property type="project" value="UniProtKB-SubCell"/>
</dbReference>
<dbReference type="InterPro" id="IPR004872">
    <property type="entry name" value="Lipoprotein_NlpA"/>
</dbReference>
<dbReference type="Gene3D" id="3.40.190.10">
    <property type="entry name" value="Periplasmic binding protein-like II"/>
    <property type="match status" value="2"/>
</dbReference>
<evidence type="ECO:0000256" key="1">
    <source>
        <dbReference type="ARBA" id="ARBA00004635"/>
    </source>
</evidence>
<dbReference type="PROSITE" id="PS51257">
    <property type="entry name" value="PROKAR_LIPOPROTEIN"/>
    <property type="match status" value="1"/>
</dbReference>
<dbReference type="AlphaFoldDB" id="A0A9D1A1F7"/>
<proteinExistence type="inferred from homology"/>
<keyword evidence="2 9" id="KW-0732">Signal</keyword>
<dbReference type="Pfam" id="PF03180">
    <property type="entry name" value="Lipoprotein_9"/>
    <property type="match status" value="1"/>
</dbReference>
<evidence type="ECO:0000256" key="4">
    <source>
        <dbReference type="ARBA" id="ARBA00023139"/>
    </source>
</evidence>
<name>A0A9D1A1F7_9ACTN</name>
<evidence type="ECO:0000256" key="7">
    <source>
        <dbReference type="PIRSR" id="PIRSR002854-1"/>
    </source>
</evidence>
<evidence type="ECO:0000313" key="11">
    <source>
        <dbReference type="Proteomes" id="UP000824261"/>
    </source>
</evidence>
<accession>A0A9D1A1F7</accession>
<feature type="signal peptide" evidence="9">
    <location>
        <begin position="1"/>
        <end position="24"/>
    </location>
</feature>
<dbReference type="PANTHER" id="PTHR30429:SF0">
    <property type="entry name" value="METHIONINE-BINDING LIPOPROTEIN METQ"/>
    <property type="match status" value="1"/>
</dbReference>
<evidence type="ECO:0000256" key="2">
    <source>
        <dbReference type="ARBA" id="ARBA00022729"/>
    </source>
</evidence>
<evidence type="ECO:0000256" key="9">
    <source>
        <dbReference type="SAM" id="SignalP"/>
    </source>
</evidence>
<keyword evidence="3" id="KW-0472">Membrane</keyword>
<evidence type="ECO:0000313" key="10">
    <source>
        <dbReference type="EMBL" id="HIR02317.1"/>
    </source>
</evidence>
<dbReference type="PIRSF" id="PIRSF002854">
    <property type="entry name" value="MetQ"/>
    <property type="match status" value="1"/>
</dbReference>
<dbReference type="PANTHER" id="PTHR30429">
    <property type="entry name" value="D-METHIONINE-BINDING LIPOPROTEIN METQ"/>
    <property type="match status" value="1"/>
</dbReference>
<reference evidence="10" key="2">
    <citation type="journal article" date="2021" name="PeerJ">
        <title>Extensive microbial diversity within the chicken gut microbiome revealed by metagenomics and culture.</title>
        <authorList>
            <person name="Gilroy R."/>
            <person name="Ravi A."/>
            <person name="Getino M."/>
            <person name="Pursley I."/>
            <person name="Horton D.L."/>
            <person name="Alikhan N.F."/>
            <person name="Baker D."/>
            <person name="Gharbi K."/>
            <person name="Hall N."/>
            <person name="Watson M."/>
            <person name="Adriaenssens E.M."/>
            <person name="Foster-Nyarko E."/>
            <person name="Jarju S."/>
            <person name="Secka A."/>
            <person name="Antonio M."/>
            <person name="Oren A."/>
            <person name="Chaudhuri R.R."/>
            <person name="La Ragione R."/>
            <person name="Hildebrand F."/>
            <person name="Pallen M.J."/>
        </authorList>
    </citation>
    <scope>NUCLEOTIDE SEQUENCE</scope>
    <source>
        <strain evidence="10">ChiGjej1B1-2707</strain>
    </source>
</reference>
<dbReference type="CDD" id="cd13597">
    <property type="entry name" value="PBP2_lipoprotein_Tp32"/>
    <property type="match status" value="1"/>
</dbReference>
<feature type="region of interest" description="Disordered" evidence="8">
    <location>
        <begin position="31"/>
        <end position="50"/>
    </location>
</feature>
<gene>
    <name evidence="10" type="ORF">IAA69_08680</name>
</gene>
<organism evidence="10 11">
    <name type="scientific">Candidatus Aveggerthella stercoripullorum</name>
    <dbReference type="NCBI Taxonomy" id="2840688"/>
    <lineage>
        <taxon>Bacteria</taxon>
        <taxon>Bacillati</taxon>
        <taxon>Actinomycetota</taxon>
        <taxon>Coriobacteriia</taxon>
        <taxon>Eggerthellales</taxon>
        <taxon>Eggerthellaceae</taxon>
        <taxon>Eggerthellaceae incertae sedis</taxon>
        <taxon>Candidatus Aveggerthella</taxon>
    </lineage>
</organism>
<comment type="caution">
    <text evidence="10">The sequence shown here is derived from an EMBL/GenBank/DDBJ whole genome shotgun (WGS) entry which is preliminary data.</text>
</comment>
<dbReference type="SUPFAM" id="SSF53850">
    <property type="entry name" value="Periplasmic binding protein-like II"/>
    <property type="match status" value="1"/>
</dbReference>
<reference evidence="10" key="1">
    <citation type="submission" date="2020-10" db="EMBL/GenBank/DDBJ databases">
        <authorList>
            <person name="Gilroy R."/>
        </authorList>
    </citation>
    <scope>NUCLEOTIDE SEQUENCE</scope>
    <source>
        <strain evidence="10">ChiGjej1B1-2707</strain>
    </source>
</reference>
<feature type="compositionally biased region" description="Low complexity" evidence="8">
    <location>
        <begin position="31"/>
        <end position="46"/>
    </location>
</feature>
<comment type="subcellular location">
    <subcellularLocation>
        <location evidence="1">Membrane</location>
        <topology evidence="1">Lipid-anchor</topology>
    </subcellularLocation>
</comment>
<evidence type="ECO:0000256" key="5">
    <source>
        <dbReference type="ARBA" id="ARBA00023288"/>
    </source>
</evidence>
<evidence type="ECO:0000256" key="8">
    <source>
        <dbReference type="SAM" id="MobiDB-lite"/>
    </source>
</evidence>
<evidence type="ECO:0000256" key="3">
    <source>
        <dbReference type="ARBA" id="ARBA00023136"/>
    </source>
</evidence>
<dbReference type="Proteomes" id="UP000824261">
    <property type="component" value="Unassembled WGS sequence"/>
</dbReference>
<evidence type="ECO:0000256" key="6">
    <source>
        <dbReference type="PIRNR" id="PIRNR002854"/>
    </source>
</evidence>
<comment type="similarity">
    <text evidence="6">Belongs to the nlpA lipoprotein family.</text>
</comment>
<keyword evidence="4" id="KW-0564">Palmitate</keyword>